<sequence length="122" mass="13859">MTYPGVFNYQKLPLRLIVDVSFLIQVFAAVGLVGYFCFKNVHKAVNNLVEQFMSKVNILVNHHLITYLTTLHQIHQINADAIEVGCLNLRNFRGSGRSFCRKIQVFQDIGYNSYTLTTDAGC</sequence>
<dbReference type="AlphaFoldDB" id="A0A1Z4MRS8"/>
<dbReference type="EMBL" id="AP018248">
    <property type="protein sequence ID" value="BAY96187.1"/>
    <property type="molecule type" value="Genomic_DNA"/>
</dbReference>
<reference evidence="2 3" key="1">
    <citation type="submission" date="2017-06" db="EMBL/GenBank/DDBJ databases">
        <title>Genome sequencing of cyanobaciteial culture collection at National Institute for Environmental Studies (NIES).</title>
        <authorList>
            <person name="Hirose Y."/>
            <person name="Shimura Y."/>
            <person name="Fujisawa T."/>
            <person name="Nakamura Y."/>
            <person name="Kawachi M."/>
        </authorList>
    </citation>
    <scope>NUCLEOTIDE SEQUENCE [LARGE SCALE GENOMIC DNA]</scope>
    <source>
        <strain evidence="2 3">NIES-37</strain>
    </source>
</reference>
<evidence type="ECO:0000313" key="2">
    <source>
        <dbReference type="EMBL" id="BAY96187.1"/>
    </source>
</evidence>
<name>A0A1Z4MRS8_9CYAN</name>
<dbReference type="KEGG" id="ttq:NIES37_01140"/>
<evidence type="ECO:0000256" key="1">
    <source>
        <dbReference type="SAM" id="Phobius"/>
    </source>
</evidence>
<dbReference type="RefSeq" id="WP_096573430.1">
    <property type="nucleotide sequence ID" value="NZ_CAWNJS010000001.1"/>
</dbReference>
<dbReference type="GO" id="GO:0016301">
    <property type="term" value="F:kinase activity"/>
    <property type="evidence" value="ECO:0007669"/>
    <property type="project" value="UniProtKB-KW"/>
</dbReference>
<accession>A0A1Z4MRS8</accession>
<keyword evidence="1" id="KW-0812">Transmembrane</keyword>
<organism evidence="2 3">
    <name type="scientific">Tolypothrix tenuis PCC 7101</name>
    <dbReference type="NCBI Taxonomy" id="231146"/>
    <lineage>
        <taxon>Bacteria</taxon>
        <taxon>Bacillati</taxon>
        <taxon>Cyanobacteriota</taxon>
        <taxon>Cyanophyceae</taxon>
        <taxon>Nostocales</taxon>
        <taxon>Tolypothrichaceae</taxon>
        <taxon>Tolypothrix</taxon>
    </lineage>
</organism>
<gene>
    <name evidence="2" type="ORF">NIES37_01140</name>
</gene>
<feature type="transmembrane region" description="Helical" evidence="1">
    <location>
        <begin position="20"/>
        <end position="38"/>
    </location>
</feature>
<keyword evidence="3" id="KW-1185">Reference proteome</keyword>
<dbReference type="Proteomes" id="UP000218785">
    <property type="component" value="Chromosome"/>
</dbReference>
<keyword evidence="1" id="KW-1133">Transmembrane helix</keyword>
<proteinExistence type="predicted"/>
<evidence type="ECO:0000313" key="3">
    <source>
        <dbReference type="Proteomes" id="UP000218785"/>
    </source>
</evidence>
<keyword evidence="1" id="KW-0472">Membrane</keyword>
<keyword evidence="2" id="KW-0418">Kinase</keyword>
<protein>
    <submittedName>
        <fullName evidence="2">Cache sensor hybrid histidine kinase</fullName>
    </submittedName>
</protein>
<keyword evidence="2" id="KW-0808">Transferase</keyword>